<keyword evidence="11" id="KW-0808">Transferase</keyword>
<evidence type="ECO:0000256" key="8">
    <source>
        <dbReference type="PROSITE-ProRule" id="PRU10141"/>
    </source>
</evidence>
<dbReference type="InterPro" id="IPR032675">
    <property type="entry name" value="LRR_dom_sf"/>
</dbReference>
<evidence type="ECO:0000256" key="9">
    <source>
        <dbReference type="SAM" id="Phobius"/>
    </source>
</evidence>
<dbReference type="InterPro" id="IPR001611">
    <property type="entry name" value="Leu-rich_rpt"/>
</dbReference>
<dbReference type="Pfam" id="PF07714">
    <property type="entry name" value="PK_Tyr_Ser-Thr"/>
    <property type="match status" value="1"/>
</dbReference>
<evidence type="ECO:0000256" key="3">
    <source>
        <dbReference type="ARBA" id="ARBA00022692"/>
    </source>
</evidence>
<sequence>MKHLLKSKHDGKYPVNNSTKGPLLNAIEISKYLEITDGSFDGAVAASLVSVYKSLDWEQEGGDPCLPVPWSWMECNSDPQPKIISVKLSSKNITGSIPSYLTKFSSLEELHLENNQLSGHIPSSLANLPNLSRLYVQNNLLSGHVPSGLAVGAAALLIGFIISFLFLCKRKKDHKLEPKASFHVTSKNNATSDGAQYFTLSEIIFATKNFEKKIGSGGFGTVFYGKLSDGKEIVVKLLGNSNIQQGKKEFANEVSLLSRIHHRNLVKFCGFCQEGEKDILVYEFMHNGTIKEHLYGPLAKERKMKWLERLEIADDAAKGLYARINN</sequence>
<dbReference type="Pfam" id="PF13855">
    <property type="entry name" value="LRR_8"/>
    <property type="match status" value="1"/>
</dbReference>
<evidence type="ECO:0000256" key="2">
    <source>
        <dbReference type="ARBA" id="ARBA00022614"/>
    </source>
</evidence>
<dbReference type="PROSITE" id="PS50011">
    <property type="entry name" value="PROTEIN_KINASE_DOM"/>
    <property type="match status" value="1"/>
</dbReference>
<keyword evidence="7 9" id="KW-0472">Membrane</keyword>
<protein>
    <submittedName>
        <fullName evidence="11">Leucine-rich repeat protein kinase family protein</fullName>
    </submittedName>
</protein>
<dbReference type="Gene3D" id="1.10.510.10">
    <property type="entry name" value="Transferase(Phosphotransferase) domain 1"/>
    <property type="match status" value="1"/>
</dbReference>
<name>A0A2U1PX68_ARTAN</name>
<dbReference type="GO" id="GO:0004672">
    <property type="term" value="F:protein kinase activity"/>
    <property type="evidence" value="ECO:0007669"/>
    <property type="project" value="InterPro"/>
</dbReference>
<dbReference type="SUPFAM" id="SSF56112">
    <property type="entry name" value="Protein kinase-like (PK-like)"/>
    <property type="match status" value="1"/>
</dbReference>
<dbReference type="PANTHER" id="PTHR45631">
    <property type="entry name" value="OS07G0107800 PROTEIN-RELATED"/>
    <property type="match status" value="1"/>
</dbReference>
<evidence type="ECO:0000313" key="12">
    <source>
        <dbReference type="Proteomes" id="UP000245207"/>
    </source>
</evidence>
<comment type="subcellular location">
    <subcellularLocation>
        <location evidence="1">Membrane</location>
        <topology evidence="1">Single-pass membrane protein</topology>
    </subcellularLocation>
</comment>
<dbReference type="PANTHER" id="PTHR45631:SF68">
    <property type="entry name" value="REPEAT FAMILY PROTEIN, PUTATIVE, EXPRESSED-RELATED"/>
    <property type="match status" value="1"/>
</dbReference>
<keyword evidence="3 9" id="KW-0812">Transmembrane</keyword>
<gene>
    <name evidence="11" type="ORF">CTI12_AA059210</name>
</gene>
<evidence type="ECO:0000256" key="7">
    <source>
        <dbReference type="ARBA" id="ARBA00023136"/>
    </source>
</evidence>
<keyword evidence="4" id="KW-0732">Signal</keyword>
<dbReference type="Proteomes" id="UP000245207">
    <property type="component" value="Unassembled WGS sequence"/>
</dbReference>
<organism evidence="11 12">
    <name type="scientific">Artemisia annua</name>
    <name type="common">Sweet wormwood</name>
    <dbReference type="NCBI Taxonomy" id="35608"/>
    <lineage>
        <taxon>Eukaryota</taxon>
        <taxon>Viridiplantae</taxon>
        <taxon>Streptophyta</taxon>
        <taxon>Embryophyta</taxon>
        <taxon>Tracheophyta</taxon>
        <taxon>Spermatophyta</taxon>
        <taxon>Magnoliopsida</taxon>
        <taxon>eudicotyledons</taxon>
        <taxon>Gunneridae</taxon>
        <taxon>Pentapetalae</taxon>
        <taxon>asterids</taxon>
        <taxon>campanulids</taxon>
        <taxon>Asterales</taxon>
        <taxon>Asteraceae</taxon>
        <taxon>Asteroideae</taxon>
        <taxon>Anthemideae</taxon>
        <taxon>Artemisiinae</taxon>
        <taxon>Artemisia</taxon>
    </lineage>
</organism>
<keyword evidence="5" id="KW-0677">Repeat</keyword>
<dbReference type="GO" id="GO:0016020">
    <property type="term" value="C:membrane"/>
    <property type="evidence" value="ECO:0007669"/>
    <property type="project" value="UniProtKB-SubCell"/>
</dbReference>
<keyword evidence="6 9" id="KW-1133">Transmembrane helix</keyword>
<dbReference type="OrthoDB" id="1924358at2759"/>
<dbReference type="GO" id="GO:0005524">
    <property type="term" value="F:ATP binding"/>
    <property type="evidence" value="ECO:0007669"/>
    <property type="project" value="UniProtKB-UniRule"/>
</dbReference>
<keyword evidence="12" id="KW-1185">Reference proteome</keyword>
<feature type="domain" description="Protein kinase" evidence="10">
    <location>
        <begin position="208"/>
        <end position="326"/>
    </location>
</feature>
<dbReference type="FunFam" id="3.30.200.20:FF:000394">
    <property type="entry name" value="Leucine-rich repeat receptor-like protein kinase"/>
    <property type="match status" value="1"/>
</dbReference>
<keyword evidence="8" id="KW-0547">Nucleotide-binding</keyword>
<dbReference type="FunFam" id="3.80.10.10:FF:000129">
    <property type="entry name" value="Leucine-rich repeat receptor-like kinase"/>
    <property type="match status" value="1"/>
</dbReference>
<evidence type="ECO:0000313" key="11">
    <source>
        <dbReference type="EMBL" id="PWA90307.1"/>
    </source>
</evidence>
<evidence type="ECO:0000256" key="5">
    <source>
        <dbReference type="ARBA" id="ARBA00022737"/>
    </source>
</evidence>
<keyword evidence="2" id="KW-0433">Leucine-rich repeat</keyword>
<dbReference type="InterPro" id="IPR011009">
    <property type="entry name" value="Kinase-like_dom_sf"/>
</dbReference>
<dbReference type="InterPro" id="IPR017441">
    <property type="entry name" value="Protein_kinase_ATP_BS"/>
</dbReference>
<feature type="binding site" evidence="8">
    <location>
        <position position="236"/>
    </location>
    <ligand>
        <name>ATP</name>
        <dbReference type="ChEBI" id="CHEBI:30616"/>
    </ligand>
</feature>
<dbReference type="STRING" id="35608.A0A2U1PX68"/>
<dbReference type="SUPFAM" id="SSF52058">
    <property type="entry name" value="L domain-like"/>
    <property type="match status" value="1"/>
</dbReference>
<keyword evidence="11" id="KW-0418">Kinase</keyword>
<feature type="transmembrane region" description="Helical" evidence="9">
    <location>
        <begin position="148"/>
        <end position="168"/>
    </location>
</feature>
<dbReference type="PROSITE" id="PS00107">
    <property type="entry name" value="PROTEIN_KINASE_ATP"/>
    <property type="match status" value="1"/>
</dbReference>
<dbReference type="InterPro" id="IPR000719">
    <property type="entry name" value="Prot_kinase_dom"/>
</dbReference>
<dbReference type="InterPro" id="IPR001245">
    <property type="entry name" value="Ser-Thr/Tyr_kinase_cat_dom"/>
</dbReference>
<dbReference type="Gene3D" id="3.80.10.10">
    <property type="entry name" value="Ribonuclease Inhibitor"/>
    <property type="match status" value="1"/>
</dbReference>
<evidence type="ECO:0000256" key="1">
    <source>
        <dbReference type="ARBA" id="ARBA00004167"/>
    </source>
</evidence>
<evidence type="ECO:0000259" key="10">
    <source>
        <dbReference type="PROSITE" id="PS50011"/>
    </source>
</evidence>
<keyword evidence="8" id="KW-0067">ATP-binding</keyword>
<accession>A0A2U1PX68</accession>
<evidence type="ECO:0000256" key="6">
    <source>
        <dbReference type="ARBA" id="ARBA00022989"/>
    </source>
</evidence>
<dbReference type="AlphaFoldDB" id="A0A2U1PX68"/>
<evidence type="ECO:0000256" key="4">
    <source>
        <dbReference type="ARBA" id="ARBA00022729"/>
    </source>
</evidence>
<comment type="caution">
    <text evidence="11">The sequence shown here is derived from an EMBL/GenBank/DDBJ whole genome shotgun (WGS) entry which is preliminary data.</text>
</comment>
<reference evidence="11 12" key="1">
    <citation type="journal article" date="2018" name="Mol. Plant">
        <title>The genome of Artemisia annua provides insight into the evolution of Asteraceae family and artemisinin biosynthesis.</title>
        <authorList>
            <person name="Shen Q."/>
            <person name="Zhang L."/>
            <person name="Liao Z."/>
            <person name="Wang S."/>
            <person name="Yan T."/>
            <person name="Shi P."/>
            <person name="Liu M."/>
            <person name="Fu X."/>
            <person name="Pan Q."/>
            <person name="Wang Y."/>
            <person name="Lv Z."/>
            <person name="Lu X."/>
            <person name="Zhang F."/>
            <person name="Jiang W."/>
            <person name="Ma Y."/>
            <person name="Chen M."/>
            <person name="Hao X."/>
            <person name="Li L."/>
            <person name="Tang Y."/>
            <person name="Lv G."/>
            <person name="Zhou Y."/>
            <person name="Sun X."/>
            <person name="Brodelius P.E."/>
            <person name="Rose J.K.C."/>
            <person name="Tang K."/>
        </authorList>
    </citation>
    <scope>NUCLEOTIDE SEQUENCE [LARGE SCALE GENOMIC DNA]</scope>
    <source>
        <strain evidence="12">cv. Huhao1</strain>
        <tissue evidence="11">Leaf</tissue>
    </source>
</reference>
<dbReference type="EMBL" id="PKPP01000640">
    <property type="protein sequence ID" value="PWA90307.1"/>
    <property type="molecule type" value="Genomic_DNA"/>
</dbReference>
<proteinExistence type="predicted"/>